<feature type="transmembrane region" description="Helical" evidence="8">
    <location>
        <begin position="174"/>
        <end position="194"/>
    </location>
</feature>
<feature type="transmembrane region" description="Helical" evidence="8">
    <location>
        <begin position="292"/>
        <end position="312"/>
    </location>
</feature>
<organism evidence="10 11">
    <name type="scientific">Phycomyces blakesleeanus (strain ATCC 8743b / DSM 1359 / FGSC 10004 / NBRC 33097 / NRRL 1555)</name>
    <dbReference type="NCBI Taxonomy" id="763407"/>
    <lineage>
        <taxon>Eukaryota</taxon>
        <taxon>Fungi</taxon>
        <taxon>Fungi incertae sedis</taxon>
        <taxon>Mucoromycota</taxon>
        <taxon>Mucoromycotina</taxon>
        <taxon>Mucoromycetes</taxon>
        <taxon>Mucorales</taxon>
        <taxon>Phycomycetaceae</taxon>
        <taxon>Phycomyces</taxon>
    </lineage>
</organism>
<reference evidence="11" key="1">
    <citation type="submission" date="2015-06" db="EMBL/GenBank/DDBJ databases">
        <title>Expansion of signal transduction pathways in fungi by whole-genome duplication.</title>
        <authorList>
            <consortium name="DOE Joint Genome Institute"/>
            <person name="Corrochano L.M."/>
            <person name="Kuo A."/>
            <person name="Marcet-Houben M."/>
            <person name="Polaino S."/>
            <person name="Salamov A."/>
            <person name="Villalobos J.M."/>
            <person name="Alvarez M.I."/>
            <person name="Avalos J."/>
            <person name="Benito E.P."/>
            <person name="Benoit I."/>
            <person name="Burger G."/>
            <person name="Camino L.P."/>
            <person name="Canovas D."/>
            <person name="Cerda-Olmedo E."/>
            <person name="Cheng J.-F."/>
            <person name="Dominguez A."/>
            <person name="Elias M."/>
            <person name="Eslava A.P."/>
            <person name="Glaser F."/>
            <person name="Grimwood J."/>
            <person name="Gutierrez G."/>
            <person name="Heitman J."/>
            <person name="Henrissat B."/>
            <person name="Iturriaga E.A."/>
            <person name="Lang B.F."/>
            <person name="Lavin J.L."/>
            <person name="Lee S."/>
            <person name="Li W."/>
            <person name="Lindquist E."/>
            <person name="Lopez-Garcia S."/>
            <person name="Luque E.M."/>
            <person name="Marcos A.T."/>
            <person name="Martin J."/>
            <person name="McCluskey K."/>
            <person name="Medina H.R."/>
            <person name="Miralles-Duran A."/>
            <person name="Miyazaki A."/>
            <person name="Munoz-Torres E."/>
            <person name="Oguiza J.A."/>
            <person name="Ohm R."/>
            <person name="Olmedo M."/>
            <person name="Orejas M."/>
            <person name="Ortiz-Castellanos L."/>
            <person name="Pisabarro A.G."/>
            <person name="Rodriguez-Romero J."/>
            <person name="Ruiz-Herrera J."/>
            <person name="Ruiz-Vazquez R."/>
            <person name="Sanz C."/>
            <person name="Schackwitz W."/>
            <person name="Schmutz J."/>
            <person name="Shahriari M."/>
            <person name="Shelest E."/>
            <person name="Silva-Franco F."/>
            <person name="Soanes D."/>
            <person name="Syed K."/>
            <person name="Tagua V.G."/>
            <person name="Talbot N.J."/>
            <person name="Thon M."/>
            <person name="De vries R.P."/>
            <person name="Wiebenga A."/>
            <person name="Yadav J.S."/>
            <person name="Braun E.L."/>
            <person name="Baker S."/>
            <person name="Garre V."/>
            <person name="Horwitz B."/>
            <person name="Torres-Martinez S."/>
            <person name="Idnurm A."/>
            <person name="Herrera-Estrella A."/>
            <person name="Gabaldon T."/>
            <person name="Grigoriev I.V."/>
        </authorList>
    </citation>
    <scope>NUCLEOTIDE SEQUENCE [LARGE SCALE GENOMIC DNA]</scope>
    <source>
        <strain evidence="11">NRRL 1555(-)</strain>
    </source>
</reference>
<evidence type="ECO:0000256" key="4">
    <source>
        <dbReference type="ARBA" id="ARBA00022692"/>
    </source>
</evidence>
<dbReference type="GO" id="GO:0016020">
    <property type="term" value="C:membrane"/>
    <property type="evidence" value="ECO:0007669"/>
    <property type="project" value="UniProtKB-SubCell"/>
</dbReference>
<dbReference type="Pfam" id="PF01490">
    <property type="entry name" value="Aa_trans"/>
    <property type="match status" value="1"/>
</dbReference>
<proteinExistence type="inferred from homology"/>
<comment type="subcellular location">
    <subcellularLocation>
        <location evidence="1">Membrane</location>
        <topology evidence="1">Multi-pass membrane protein</topology>
    </subcellularLocation>
</comment>
<keyword evidence="6 8" id="KW-1133">Transmembrane helix</keyword>
<feature type="domain" description="Amino acid transporter transmembrane" evidence="9">
    <location>
        <begin position="31"/>
        <end position="384"/>
    </location>
</feature>
<dbReference type="STRING" id="763407.A0A167QHM3"/>
<dbReference type="InterPro" id="IPR013057">
    <property type="entry name" value="AA_transpt_TM"/>
</dbReference>
<feature type="transmembrane region" description="Helical" evidence="8">
    <location>
        <begin position="423"/>
        <end position="447"/>
    </location>
</feature>
<keyword evidence="7 8" id="KW-0472">Membrane</keyword>
<evidence type="ECO:0000256" key="8">
    <source>
        <dbReference type="SAM" id="Phobius"/>
    </source>
</evidence>
<feature type="transmembrane region" description="Helical" evidence="8">
    <location>
        <begin position="333"/>
        <end position="353"/>
    </location>
</feature>
<feature type="transmembrane region" description="Helical" evidence="8">
    <location>
        <begin position="36"/>
        <end position="56"/>
    </location>
</feature>
<keyword evidence="11" id="KW-1185">Reference proteome</keyword>
<evidence type="ECO:0000256" key="1">
    <source>
        <dbReference type="ARBA" id="ARBA00004141"/>
    </source>
</evidence>
<dbReference type="InParanoid" id="A0A167QHM3"/>
<dbReference type="PANTHER" id="PTHR22950">
    <property type="entry name" value="AMINO ACID TRANSPORTER"/>
    <property type="match status" value="1"/>
</dbReference>
<sequence>MNSPSYGATPTKLTQAEQDLLQSDRPGYGTRSRLEVAFNLVNATVGAGIIGLPFAIQNAGFYSGIVLSIIVAFLSQLGLHMLVVSGQRTGIYKFAGLVEHVMGRFGYNFLNIMIVVQAGGACVSYYILIGDTIPVLFGLYLPDYPLLADRRFVILLIGVTCVFPLLLSRSIGALARWSIVSVLCLPLIILTLLVRAPVYAPQHHAPLTLAGGDIFGALGIMAFAFACSQVAFNNYLSQADQTERGWAISTTLATVMSWITSMAFAIVGYLSFGTAVQPNLFLNFPADDMVVNVGRFALGFSMILTIPMGFYPTREAVQKMLGFETEDRQPTQVQHYLVTGVLFGLITTLGVLVQSLGKVYALIGGFAATTLAYILPATAYLVTRHYPQLASLEGTIAAKTPLLHGPSPSPSSSTLEIPIKLTWLDIAAGLLIVWGFMVMVFATAGVFTHP</sequence>
<feature type="transmembrane region" description="Helical" evidence="8">
    <location>
        <begin position="214"/>
        <end position="236"/>
    </location>
</feature>
<evidence type="ECO:0000256" key="3">
    <source>
        <dbReference type="ARBA" id="ARBA00022448"/>
    </source>
</evidence>
<keyword evidence="4 8" id="KW-0812">Transmembrane</keyword>
<dbReference type="VEuPathDB" id="FungiDB:PHYBLDRAFT_184875"/>
<dbReference type="EMBL" id="KV440972">
    <property type="protein sequence ID" value="OAD79708.1"/>
    <property type="molecule type" value="Genomic_DNA"/>
</dbReference>
<name>A0A167QHM3_PHYB8</name>
<gene>
    <name evidence="10" type="ORF">PHYBLDRAFT_184875</name>
</gene>
<evidence type="ECO:0000256" key="2">
    <source>
        <dbReference type="ARBA" id="ARBA00008066"/>
    </source>
</evidence>
<comment type="similarity">
    <text evidence="2">Belongs to the amino acid/polyamine transporter 2 family.</text>
</comment>
<dbReference type="PANTHER" id="PTHR22950:SF458">
    <property type="entry name" value="SODIUM-COUPLED NEUTRAL AMINO ACID TRANSPORTER 11-RELATED"/>
    <property type="match status" value="1"/>
</dbReference>
<dbReference type="OrthoDB" id="28208at2759"/>
<evidence type="ECO:0000313" key="11">
    <source>
        <dbReference type="Proteomes" id="UP000077315"/>
    </source>
</evidence>
<keyword evidence="3" id="KW-0813">Transport</keyword>
<evidence type="ECO:0000256" key="6">
    <source>
        <dbReference type="ARBA" id="ARBA00022989"/>
    </source>
</evidence>
<feature type="transmembrane region" description="Helical" evidence="8">
    <location>
        <begin position="248"/>
        <end position="272"/>
    </location>
</feature>
<dbReference type="GeneID" id="28999903"/>
<protein>
    <recommendedName>
        <fullName evidence="9">Amino acid transporter transmembrane domain-containing protein</fullName>
    </recommendedName>
</protein>
<dbReference type="AlphaFoldDB" id="A0A167QHM3"/>
<feature type="transmembrane region" description="Helical" evidence="8">
    <location>
        <begin position="62"/>
        <end position="84"/>
    </location>
</feature>
<feature type="transmembrane region" description="Helical" evidence="8">
    <location>
        <begin position="148"/>
        <end position="167"/>
    </location>
</feature>
<evidence type="ECO:0000259" key="9">
    <source>
        <dbReference type="Pfam" id="PF01490"/>
    </source>
</evidence>
<accession>A0A167QHM3</accession>
<feature type="transmembrane region" description="Helical" evidence="8">
    <location>
        <begin position="105"/>
        <end position="128"/>
    </location>
</feature>
<feature type="transmembrane region" description="Helical" evidence="8">
    <location>
        <begin position="359"/>
        <end position="382"/>
    </location>
</feature>
<evidence type="ECO:0000256" key="7">
    <source>
        <dbReference type="ARBA" id="ARBA00023136"/>
    </source>
</evidence>
<dbReference type="RefSeq" id="XP_018297748.1">
    <property type="nucleotide sequence ID" value="XM_018438997.1"/>
</dbReference>
<evidence type="ECO:0000256" key="5">
    <source>
        <dbReference type="ARBA" id="ARBA00022970"/>
    </source>
</evidence>
<keyword evidence="5" id="KW-0029">Amino-acid transport</keyword>
<evidence type="ECO:0000313" key="10">
    <source>
        <dbReference type="EMBL" id="OAD79708.1"/>
    </source>
</evidence>
<dbReference type="Proteomes" id="UP000077315">
    <property type="component" value="Unassembled WGS sequence"/>
</dbReference>
<dbReference type="GO" id="GO:0015179">
    <property type="term" value="F:L-amino acid transmembrane transporter activity"/>
    <property type="evidence" value="ECO:0007669"/>
    <property type="project" value="TreeGrafter"/>
</dbReference>